<comment type="catalytic activity">
    <reaction evidence="1 16">
        <text>(R)-pantothenate + ATP = (R)-4'-phosphopantothenate + ADP + H(+)</text>
        <dbReference type="Rhea" id="RHEA:16373"/>
        <dbReference type="ChEBI" id="CHEBI:10986"/>
        <dbReference type="ChEBI" id="CHEBI:15378"/>
        <dbReference type="ChEBI" id="CHEBI:29032"/>
        <dbReference type="ChEBI" id="CHEBI:30616"/>
        <dbReference type="ChEBI" id="CHEBI:456216"/>
        <dbReference type="EC" id="2.7.1.33"/>
    </reaction>
</comment>
<feature type="binding site" evidence="16">
    <location>
        <begin position="6"/>
        <end position="13"/>
    </location>
    <ligand>
        <name>ATP</name>
        <dbReference type="ChEBI" id="CHEBI:30616"/>
    </ligand>
</feature>
<dbReference type="HAMAP" id="MF_01274">
    <property type="entry name" value="Pantothen_kinase_3"/>
    <property type="match status" value="1"/>
</dbReference>
<evidence type="ECO:0000256" key="1">
    <source>
        <dbReference type="ARBA" id="ARBA00001206"/>
    </source>
</evidence>
<evidence type="ECO:0000313" key="17">
    <source>
        <dbReference type="EMBL" id="HGD12846.1"/>
    </source>
</evidence>
<comment type="cofactor">
    <cofactor evidence="2">
        <name>K(+)</name>
        <dbReference type="ChEBI" id="CHEBI:29103"/>
    </cofactor>
</comment>
<dbReference type="GO" id="GO:0004594">
    <property type="term" value="F:pantothenate kinase activity"/>
    <property type="evidence" value="ECO:0007669"/>
    <property type="project" value="UniProtKB-UniRule"/>
</dbReference>
<dbReference type="InterPro" id="IPR043129">
    <property type="entry name" value="ATPase_NBD"/>
</dbReference>
<keyword evidence="16" id="KW-0479">Metal-binding</keyword>
<dbReference type="GO" id="GO:0005524">
    <property type="term" value="F:ATP binding"/>
    <property type="evidence" value="ECO:0007669"/>
    <property type="project" value="UniProtKB-UniRule"/>
</dbReference>
<dbReference type="EMBL" id="DTMZ01000043">
    <property type="protein sequence ID" value="HGD12846.1"/>
    <property type="molecule type" value="Genomic_DNA"/>
</dbReference>
<dbReference type="GO" id="GO:0005737">
    <property type="term" value="C:cytoplasm"/>
    <property type="evidence" value="ECO:0007669"/>
    <property type="project" value="UniProtKB-SubCell"/>
</dbReference>
<evidence type="ECO:0000256" key="9">
    <source>
        <dbReference type="ARBA" id="ARBA00022741"/>
    </source>
</evidence>
<evidence type="ECO:0000256" key="8">
    <source>
        <dbReference type="ARBA" id="ARBA00022679"/>
    </source>
</evidence>
<reference evidence="17" key="1">
    <citation type="journal article" date="2020" name="mSystems">
        <title>Genome- and Community-Level Interaction Insights into Carbon Utilization and Element Cycling Functions of Hydrothermarchaeota in Hydrothermal Sediment.</title>
        <authorList>
            <person name="Zhou Z."/>
            <person name="Liu Y."/>
            <person name="Xu W."/>
            <person name="Pan J."/>
            <person name="Luo Z.H."/>
            <person name="Li M."/>
        </authorList>
    </citation>
    <scope>NUCLEOTIDE SEQUENCE [LARGE SCALE GENOMIC DNA]</scope>
    <source>
        <strain evidence="17">SpSt-914</strain>
    </source>
</reference>
<dbReference type="SUPFAM" id="SSF53067">
    <property type="entry name" value="Actin-like ATPase domain"/>
    <property type="match status" value="2"/>
</dbReference>
<proteinExistence type="inferred from homology"/>
<dbReference type="Gene3D" id="3.30.420.40">
    <property type="match status" value="2"/>
</dbReference>
<evidence type="ECO:0000256" key="4">
    <source>
        <dbReference type="ARBA" id="ARBA00005225"/>
    </source>
</evidence>
<accession>A0A7V3PSS9</accession>
<dbReference type="NCBIfam" id="TIGR00671">
    <property type="entry name" value="baf"/>
    <property type="match status" value="1"/>
</dbReference>
<keyword evidence="11 16" id="KW-0067">ATP-binding</keyword>
<evidence type="ECO:0000256" key="15">
    <source>
        <dbReference type="ARBA" id="ARBA00040883"/>
    </source>
</evidence>
<evidence type="ECO:0000256" key="6">
    <source>
        <dbReference type="ARBA" id="ARBA00012102"/>
    </source>
</evidence>
<evidence type="ECO:0000256" key="11">
    <source>
        <dbReference type="ARBA" id="ARBA00022840"/>
    </source>
</evidence>
<evidence type="ECO:0000256" key="13">
    <source>
        <dbReference type="ARBA" id="ARBA00022993"/>
    </source>
</evidence>
<feature type="active site" description="Proton acceptor" evidence="16">
    <location>
        <position position="95"/>
    </location>
</feature>
<comment type="subcellular location">
    <subcellularLocation>
        <location evidence="3 16">Cytoplasm</location>
    </subcellularLocation>
</comment>
<keyword evidence="10 16" id="KW-0418">Kinase</keyword>
<comment type="subunit">
    <text evidence="5 16">Homodimer.</text>
</comment>
<evidence type="ECO:0000256" key="5">
    <source>
        <dbReference type="ARBA" id="ARBA00011738"/>
    </source>
</evidence>
<dbReference type="Pfam" id="PF03309">
    <property type="entry name" value="Pan_kinase"/>
    <property type="match status" value="1"/>
</dbReference>
<evidence type="ECO:0000256" key="14">
    <source>
        <dbReference type="ARBA" id="ARBA00038036"/>
    </source>
</evidence>
<comment type="similarity">
    <text evidence="14 16">Belongs to the type III pantothenate kinase family.</text>
</comment>
<feature type="binding site" evidence="16">
    <location>
        <position position="170"/>
    </location>
    <ligand>
        <name>substrate</name>
    </ligand>
</feature>
<evidence type="ECO:0000256" key="16">
    <source>
        <dbReference type="HAMAP-Rule" id="MF_01274"/>
    </source>
</evidence>
<comment type="pathway">
    <text evidence="4 16">Cofactor biosynthesis; coenzyme A biosynthesis; CoA from (R)-pantothenate: step 1/5.</text>
</comment>
<organism evidence="17">
    <name type="scientific">candidate division WOR-3 bacterium</name>
    <dbReference type="NCBI Taxonomy" id="2052148"/>
    <lineage>
        <taxon>Bacteria</taxon>
        <taxon>Bacteria division WOR-3</taxon>
    </lineage>
</organism>
<dbReference type="EC" id="2.7.1.33" evidence="6 16"/>
<evidence type="ECO:0000256" key="12">
    <source>
        <dbReference type="ARBA" id="ARBA00022958"/>
    </source>
</evidence>
<evidence type="ECO:0000256" key="3">
    <source>
        <dbReference type="ARBA" id="ARBA00004496"/>
    </source>
</evidence>
<sequence>MILTVLVGNSNTRFAVFEGRRLVRVWIIPTGRLTAHLSKLKISPRIESAVLASVVPKQTLSLFRILNQQVPTLLVNARTRVPLKLQYDRRLLGVDRLSAAIGAYVRFQQNLTVIDFGTAITFNLVNKPGVFLGGPIVPGPEMLFAALAAGTGRLPRVNWSVRSRTISTRTTPAIQSGVFHLLIGGLSRIQTLLIAEAGDEKRLVIGTGGAVSLFQRYLDIMVVDKNLASRGLAEIYYFNRRQDE</sequence>
<dbReference type="GO" id="GO:0046872">
    <property type="term" value="F:metal ion binding"/>
    <property type="evidence" value="ECO:0007669"/>
    <property type="project" value="UniProtKB-KW"/>
</dbReference>
<dbReference type="UniPathway" id="UPA00241">
    <property type="reaction ID" value="UER00352"/>
</dbReference>
<keyword evidence="12 16" id="KW-0630">Potassium</keyword>
<comment type="caution">
    <text evidence="17">The sequence shown here is derived from an EMBL/GenBank/DDBJ whole genome shotgun (WGS) entry which is preliminary data.</text>
</comment>
<protein>
    <recommendedName>
        <fullName evidence="15 16">Type III pantothenate kinase</fullName>
        <ecNumber evidence="6 16">2.7.1.33</ecNumber>
    </recommendedName>
    <alternativeName>
        <fullName evidence="16">PanK-III</fullName>
    </alternativeName>
    <alternativeName>
        <fullName evidence="16">Pantothenic acid kinase</fullName>
    </alternativeName>
</protein>
<keyword evidence="7 16" id="KW-0963">Cytoplasm</keyword>
<dbReference type="AlphaFoldDB" id="A0A7V3PSS9"/>
<keyword evidence="9 16" id="KW-0547">Nucleotide-binding</keyword>
<gene>
    <name evidence="16" type="primary">coaX</name>
    <name evidence="17" type="ORF">ENX16_02005</name>
</gene>
<evidence type="ECO:0000256" key="2">
    <source>
        <dbReference type="ARBA" id="ARBA00001958"/>
    </source>
</evidence>
<comment type="cofactor">
    <cofactor evidence="16">
        <name>NH4(+)</name>
        <dbReference type="ChEBI" id="CHEBI:28938"/>
    </cofactor>
    <cofactor evidence="16">
        <name>K(+)</name>
        <dbReference type="ChEBI" id="CHEBI:29103"/>
    </cofactor>
    <text evidence="16">A monovalent cation. Ammonium or potassium.</text>
</comment>
<dbReference type="PANTHER" id="PTHR34265">
    <property type="entry name" value="TYPE III PANTOTHENATE KINASE"/>
    <property type="match status" value="1"/>
</dbReference>
<dbReference type="PANTHER" id="PTHR34265:SF1">
    <property type="entry name" value="TYPE III PANTOTHENATE KINASE"/>
    <property type="match status" value="1"/>
</dbReference>
<dbReference type="CDD" id="cd24015">
    <property type="entry name" value="ASKHA_NBD_PanK-III"/>
    <property type="match status" value="1"/>
</dbReference>
<dbReference type="GO" id="GO:0015937">
    <property type="term" value="P:coenzyme A biosynthetic process"/>
    <property type="evidence" value="ECO:0007669"/>
    <property type="project" value="UniProtKB-UniRule"/>
</dbReference>
<dbReference type="InterPro" id="IPR004619">
    <property type="entry name" value="Type_III_PanK"/>
</dbReference>
<evidence type="ECO:0000256" key="7">
    <source>
        <dbReference type="ARBA" id="ARBA00022490"/>
    </source>
</evidence>
<feature type="binding site" evidence="16">
    <location>
        <position position="87"/>
    </location>
    <ligand>
        <name>substrate</name>
    </ligand>
</feature>
<feature type="binding site" evidence="16">
    <location>
        <position position="118"/>
    </location>
    <ligand>
        <name>ATP</name>
        <dbReference type="ChEBI" id="CHEBI:30616"/>
    </ligand>
</feature>
<keyword evidence="13 16" id="KW-0173">Coenzyme A biosynthesis</keyword>
<feature type="binding site" evidence="16">
    <location>
        <position position="115"/>
    </location>
    <ligand>
        <name>K(+)</name>
        <dbReference type="ChEBI" id="CHEBI:29103"/>
    </ligand>
</feature>
<name>A0A7V3PSS9_UNCW3</name>
<keyword evidence="8 16" id="KW-0808">Transferase</keyword>
<evidence type="ECO:0000256" key="10">
    <source>
        <dbReference type="ARBA" id="ARBA00022777"/>
    </source>
</evidence>
<feature type="binding site" evidence="16">
    <location>
        <begin position="93"/>
        <end position="96"/>
    </location>
    <ligand>
        <name>substrate</name>
    </ligand>
</feature>
<comment type="function">
    <text evidence="16">Catalyzes the phosphorylation of pantothenate (Pan), the first step in CoA biosynthesis.</text>
</comment>